<dbReference type="AlphaFoldDB" id="C0PJZ1"/>
<name>C0PJZ1_MAIZE</name>
<feature type="region of interest" description="Disordered" evidence="1">
    <location>
        <begin position="78"/>
        <end position="107"/>
    </location>
</feature>
<reference evidence="3" key="1">
    <citation type="journal article" date="2009" name="PLoS Genet.">
        <title>Sequencing, mapping, and analysis of 27,455 maize full-length cDNAs.</title>
        <authorList>
            <person name="Soderlund C."/>
            <person name="Descour A."/>
            <person name="Kudrna D."/>
            <person name="Bomhoff M."/>
            <person name="Boyd L."/>
            <person name="Currie J."/>
            <person name="Angelova A."/>
            <person name="Collura K."/>
            <person name="Wissotski M."/>
            <person name="Ashley E."/>
            <person name="Morrow D."/>
            <person name="Fernandes J."/>
            <person name="Walbot V."/>
            <person name="Yu Y."/>
        </authorList>
    </citation>
    <scope>NUCLEOTIDE SEQUENCE</scope>
    <source>
        <strain evidence="3">B73</strain>
    </source>
</reference>
<keyword evidence="2" id="KW-0472">Membrane</keyword>
<keyword evidence="2" id="KW-0812">Transmembrane</keyword>
<evidence type="ECO:0000256" key="2">
    <source>
        <dbReference type="SAM" id="Phobius"/>
    </source>
</evidence>
<feature type="transmembrane region" description="Helical" evidence="2">
    <location>
        <begin position="224"/>
        <end position="243"/>
    </location>
</feature>
<reference evidence="3" key="2">
    <citation type="submission" date="2012-06" db="EMBL/GenBank/DDBJ databases">
        <authorList>
            <person name="Yu Y."/>
            <person name="Currie J."/>
            <person name="Lomeli R."/>
            <person name="Angelova A."/>
            <person name="Collura K."/>
            <person name="Wissotski M."/>
            <person name="Campos D."/>
            <person name="Kudrna D."/>
            <person name="Golser W."/>
            <person name="Ashely E."/>
            <person name="Descour A."/>
            <person name="Fernandes J."/>
            <person name="Soderlund C."/>
            <person name="Walbot V."/>
        </authorList>
    </citation>
    <scope>NUCLEOTIDE SEQUENCE</scope>
    <source>
        <strain evidence="3">B73</strain>
    </source>
</reference>
<sequence length="284" mass="28967">MTVRGPELPAAGFVGASGGGWTSTIGPAPSLLALPWPPFLPFFLPPPPPPPPPPLLLVAAAMGCGPCGVMAEGATLPPSLASPASGEPLPPPPPASGLSCSPSDASSHEAPPSALSCCSGGLGPPLPSAGAGAGAGAGSAGLLFAASGLLLPFFFFFFLPALPGDPSGPGGLSAAGGAGAGSGHGSACFPDLRSFLTSASAETLPMTTTFCCCVSMSVLYTPSMLWSTFFTFFLQPSQWMLTLRARVWQQRTRKEDHSHFNQRKHQSEYEYRQVLDRAGSELLT</sequence>
<feature type="compositionally biased region" description="Low complexity" evidence="1">
    <location>
        <begin position="78"/>
        <end position="87"/>
    </location>
</feature>
<feature type="transmembrane region" description="Helical" evidence="2">
    <location>
        <begin position="142"/>
        <end position="162"/>
    </location>
</feature>
<evidence type="ECO:0000256" key="1">
    <source>
        <dbReference type="SAM" id="MobiDB-lite"/>
    </source>
</evidence>
<accession>C0PJZ1</accession>
<dbReference type="EMBL" id="BT068610">
    <property type="protein sequence ID" value="ACN35507.1"/>
    <property type="molecule type" value="mRNA"/>
</dbReference>
<protein>
    <submittedName>
        <fullName evidence="3">Uncharacterized protein</fullName>
    </submittedName>
</protein>
<keyword evidence="2" id="KW-1133">Transmembrane helix</keyword>
<proteinExistence type="evidence at transcript level"/>
<evidence type="ECO:0000313" key="3">
    <source>
        <dbReference type="EMBL" id="ACN35507.1"/>
    </source>
</evidence>
<dbReference type="SUPFAM" id="SSF101447">
    <property type="entry name" value="Formin homology 2 domain (FH2 domain)"/>
    <property type="match status" value="1"/>
</dbReference>
<organism evidence="3">
    <name type="scientific">Zea mays</name>
    <name type="common">Maize</name>
    <dbReference type="NCBI Taxonomy" id="4577"/>
    <lineage>
        <taxon>Eukaryota</taxon>
        <taxon>Viridiplantae</taxon>
        <taxon>Streptophyta</taxon>
        <taxon>Embryophyta</taxon>
        <taxon>Tracheophyta</taxon>
        <taxon>Spermatophyta</taxon>
        <taxon>Magnoliopsida</taxon>
        <taxon>Liliopsida</taxon>
        <taxon>Poales</taxon>
        <taxon>Poaceae</taxon>
        <taxon>PACMAD clade</taxon>
        <taxon>Panicoideae</taxon>
        <taxon>Andropogonodae</taxon>
        <taxon>Andropogoneae</taxon>
        <taxon>Tripsacinae</taxon>
        <taxon>Zea</taxon>
    </lineage>
</organism>